<protein>
    <submittedName>
        <fullName evidence="3">T9SS type A sorting domain-containing protein</fullName>
    </submittedName>
</protein>
<name>A0A923HD16_9FLAO</name>
<dbReference type="InterPro" id="IPR026444">
    <property type="entry name" value="Secre_tail"/>
</dbReference>
<evidence type="ECO:0000256" key="1">
    <source>
        <dbReference type="ARBA" id="ARBA00022729"/>
    </source>
</evidence>
<evidence type="ECO:0000313" key="3">
    <source>
        <dbReference type="EMBL" id="MBC3758906.1"/>
    </source>
</evidence>
<keyword evidence="4" id="KW-1185">Reference proteome</keyword>
<feature type="domain" description="Secretion system C-terminal sorting" evidence="2">
    <location>
        <begin position="113"/>
        <end position="183"/>
    </location>
</feature>
<reference evidence="3" key="1">
    <citation type="submission" date="2020-08" db="EMBL/GenBank/DDBJ databases">
        <title>Hyunsoonleella sp. strain SJ7 genome sequencing and assembly.</title>
        <authorList>
            <person name="Kim I."/>
        </authorList>
    </citation>
    <scope>NUCLEOTIDE SEQUENCE</scope>
    <source>
        <strain evidence="3">SJ7</strain>
    </source>
</reference>
<dbReference type="NCBIfam" id="TIGR04183">
    <property type="entry name" value="Por_Secre_tail"/>
    <property type="match status" value="1"/>
</dbReference>
<comment type="caution">
    <text evidence="3">The sequence shown here is derived from an EMBL/GenBank/DDBJ whole genome shotgun (WGS) entry which is preliminary data.</text>
</comment>
<organism evidence="3 4">
    <name type="scientific">Hyunsoonleella aquatilis</name>
    <dbReference type="NCBI Taxonomy" id="2762758"/>
    <lineage>
        <taxon>Bacteria</taxon>
        <taxon>Pseudomonadati</taxon>
        <taxon>Bacteroidota</taxon>
        <taxon>Flavobacteriia</taxon>
        <taxon>Flavobacteriales</taxon>
        <taxon>Flavobacteriaceae</taxon>
    </lineage>
</organism>
<keyword evidence="1" id="KW-0732">Signal</keyword>
<proteinExistence type="predicted"/>
<dbReference type="RefSeq" id="WP_186562230.1">
    <property type="nucleotide sequence ID" value="NZ_JACNMF010000003.1"/>
</dbReference>
<evidence type="ECO:0000259" key="2">
    <source>
        <dbReference type="Pfam" id="PF18962"/>
    </source>
</evidence>
<dbReference type="Pfam" id="PF18962">
    <property type="entry name" value="Por_Secre_tail"/>
    <property type="match status" value="1"/>
</dbReference>
<accession>A0A923HD16</accession>
<sequence length="185" mass="20696">MQHFITWICDGGGIQIIYNSESSSFTSFLTGWTLGGCNFYPNTHAGEAQDTEGKFLQFFGIISGSVVFNYEIHEETTEDPKTLIIRSANGDFAVYHFNILSSAEFDTKLSLSIYPNPVKDNLYITANSNLENSIVQIFDIQGKTQISIELSTDNSLNLQSLSKGIYFLKIKDVLGNVTTKKFVKY</sequence>
<dbReference type="EMBL" id="JACNMF010000003">
    <property type="protein sequence ID" value="MBC3758906.1"/>
    <property type="molecule type" value="Genomic_DNA"/>
</dbReference>
<evidence type="ECO:0000313" key="4">
    <source>
        <dbReference type="Proteomes" id="UP000656244"/>
    </source>
</evidence>
<dbReference type="AlphaFoldDB" id="A0A923HD16"/>
<dbReference type="Proteomes" id="UP000656244">
    <property type="component" value="Unassembled WGS sequence"/>
</dbReference>
<gene>
    <name evidence="3" type="ORF">H7U19_10855</name>
</gene>